<protein>
    <submittedName>
        <fullName evidence="2">Uncharacterized protein</fullName>
    </submittedName>
</protein>
<dbReference type="InterPro" id="IPR021858">
    <property type="entry name" value="Fun_TF"/>
</dbReference>
<evidence type="ECO:0000313" key="3">
    <source>
        <dbReference type="Proteomes" id="UP001610446"/>
    </source>
</evidence>
<name>A0ABR4KYR3_9EURO</name>
<keyword evidence="3" id="KW-1185">Reference proteome</keyword>
<organism evidence="2 3">
    <name type="scientific">Aspergillus pseudoustus</name>
    <dbReference type="NCBI Taxonomy" id="1810923"/>
    <lineage>
        <taxon>Eukaryota</taxon>
        <taxon>Fungi</taxon>
        <taxon>Dikarya</taxon>
        <taxon>Ascomycota</taxon>
        <taxon>Pezizomycotina</taxon>
        <taxon>Eurotiomycetes</taxon>
        <taxon>Eurotiomycetidae</taxon>
        <taxon>Eurotiales</taxon>
        <taxon>Aspergillaceae</taxon>
        <taxon>Aspergillus</taxon>
        <taxon>Aspergillus subgen. Nidulantes</taxon>
    </lineage>
</organism>
<dbReference type="PANTHER" id="PTHR37540">
    <property type="entry name" value="TRANSCRIPTION FACTOR (ACR-2), PUTATIVE-RELATED-RELATED"/>
    <property type="match status" value="1"/>
</dbReference>
<evidence type="ECO:0000313" key="2">
    <source>
        <dbReference type="EMBL" id="KAL2857222.1"/>
    </source>
</evidence>
<proteinExistence type="predicted"/>
<accession>A0ABR4KYR3</accession>
<comment type="caution">
    <text evidence="2">The sequence shown here is derived from an EMBL/GenBank/DDBJ whole genome shotgun (WGS) entry which is preliminary data.</text>
</comment>
<dbReference type="Proteomes" id="UP001610446">
    <property type="component" value="Unassembled WGS sequence"/>
</dbReference>
<dbReference type="PANTHER" id="PTHR37540:SF5">
    <property type="entry name" value="TRANSCRIPTION FACTOR DOMAIN-CONTAINING PROTEIN"/>
    <property type="match status" value="1"/>
</dbReference>
<dbReference type="Pfam" id="PF11951">
    <property type="entry name" value="Fungal_trans_2"/>
    <property type="match status" value="1"/>
</dbReference>
<sequence>MGRFKLHFITTGPDLADSSARSELQKHIARSHAARATHAKARRQQTIRYQAQKASQRNRQEGTLDVQSHQQPSPVSVLAADWATLCTSYSRQLNPVERMLLNHYMIVIIPLFTCNAIDAEFYQRINTTWVPFSLAHRTLVNLLLLSSCRHLLHLYEAPEHKDTFLRLAYRFKLDILRSIREAISSEAPWFSDATIAATIMLAYDELSVEETTSSKYHVEGAVKMVALRGGPQTLGLDGLLERLLFTVRARIDETVAALIKSPYDPRIASFEIADGCHQSLQGNDTLAANTPIAA</sequence>
<dbReference type="EMBL" id="JBFXLU010000004">
    <property type="protein sequence ID" value="KAL2857222.1"/>
    <property type="molecule type" value="Genomic_DNA"/>
</dbReference>
<feature type="region of interest" description="Disordered" evidence="1">
    <location>
        <begin position="50"/>
        <end position="70"/>
    </location>
</feature>
<gene>
    <name evidence="2" type="ORF">BJY01DRAFT_136823</name>
</gene>
<reference evidence="2 3" key="1">
    <citation type="submission" date="2024-07" db="EMBL/GenBank/DDBJ databases">
        <title>Section-level genome sequencing and comparative genomics of Aspergillus sections Usti and Cavernicolus.</title>
        <authorList>
            <consortium name="Lawrence Berkeley National Laboratory"/>
            <person name="Nybo J.L."/>
            <person name="Vesth T.C."/>
            <person name="Theobald S."/>
            <person name="Frisvad J.C."/>
            <person name="Larsen T.O."/>
            <person name="Kjaerboelling I."/>
            <person name="Rothschild-Mancinelli K."/>
            <person name="Lyhne E.K."/>
            <person name="Kogle M.E."/>
            <person name="Barry K."/>
            <person name="Clum A."/>
            <person name="Na H."/>
            <person name="Ledsgaard L."/>
            <person name="Lin J."/>
            <person name="Lipzen A."/>
            <person name="Kuo A."/>
            <person name="Riley R."/>
            <person name="Mondo S."/>
            <person name="Labutti K."/>
            <person name="Haridas S."/>
            <person name="Pangalinan J."/>
            <person name="Salamov A.A."/>
            <person name="Simmons B.A."/>
            <person name="Magnuson J.K."/>
            <person name="Chen J."/>
            <person name="Drula E."/>
            <person name="Henrissat B."/>
            <person name="Wiebenga A."/>
            <person name="Lubbers R.J."/>
            <person name="Gomes A.C."/>
            <person name="Makela M.R."/>
            <person name="Stajich J."/>
            <person name="Grigoriev I.V."/>
            <person name="Mortensen U.H."/>
            <person name="De Vries R.P."/>
            <person name="Baker S.E."/>
            <person name="Andersen M.R."/>
        </authorList>
    </citation>
    <scope>NUCLEOTIDE SEQUENCE [LARGE SCALE GENOMIC DNA]</scope>
    <source>
        <strain evidence="2 3">CBS 123904</strain>
    </source>
</reference>
<evidence type="ECO:0000256" key="1">
    <source>
        <dbReference type="SAM" id="MobiDB-lite"/>
    </source>
</evidence>